<name>A0A0M9DKA3_9BACI</name>
<accession>A0A0M9DKA3</accession>
<reference evidence="1 2" key="1">
    <citation type="submission" date="2015-07" db="EMBL/GenBank/DDBJ databases">
        <title>Genome sequencing project for genomic taxonomy and phylogenomics of Bacillus-like bacteria.</title>
        <authorList>
            <person name="Liu B."/>
            <person name="Wang J."/>
            <person name="Zhu Y."/>
            <person name="Liu G."/>
            <person name="Chen Q."/>
            <person name="Chen Z."/>
            <person name="Che J."/>
            <person name="Ge C."/>
            <person name="Shi H."/>
            <person name="Pan Z."/>
            <person name="Liu X."/>
        </authorList>
    </citation>
    <scope>NUCLEOTIDE SEQUENCE [LARGE SCALE GENOMIC DNA]</scope>
    <source>
        <strain evidence="1 2">DSM 54</strain>
    </source>
</reference>
<evidence type="ECO:0000313" key="2">
    <source>
        <dbReference type="Proteomes" id="UP000037977"/>
    </source>
</evidence>
<dbReference type="PATRIC" id="fig|33935.3.peg.970"/>
<dbReference type="STRING" id="33935.ADM90_07600"/>
<keyword evidence="2" id="KW-1185">Reference proteome</keyword>
<organism evidence="1 2">
    <name type="scientific">Lysinibacillus macroides</name>
    <dbReference type="NCBI Taxonomy" id="33935"/>
    <lineage>
        <taxon>Bacteria</taxon>
        <taxon>Bacillati</taxon>
        <taxon>Bacillota</taxon>
        <taxon>Bacilli</taxon>
        <taxon>Bacillales</taxon>
        <taxon>Bacillaceae</taxon>
        <taxon>Lysinibacillus</taxon>
    </lineage>
</organism>
<sequence>MIFLLYCIIEKDTVHFCINNNFFMYLFFIIVTICDEDALKNSKTQAKALNFVCVRNNKKLHKVQSFMNGLAIKNGKSNGEATLIDHH</sequence>
<protein>
    <submittedName>
        <fullName evidence="1">Uncharacterized protein</fullName>
    </submittedName>
</protein>
<dbReference type="Proteomes" id="UP000037977">
    <property type="component" value="Unassembled WGS sequence"/>
</dbReference>
<dbReference type="EMBL" id="LGCI01000005">
    <property type="protein sequence ID" value="KOY83148.1"/>
    <property type="molecule type" value="Genomic_DNA"/>
</dbReference>
<evidence type="ECO:0000313" key="1">
    <source>
        <dbReference type="EMBL" id="KOY83148.1"/>
    </source>
</evidence>
<gene>
    <name evidence="1" type="ORF">ADM90_07600</name>
</gene>
<proteinExistence type="predicted"/>
<dbReference type="AlphaFoldDB" id="A0A0M9DKA3"/>
<comment type="caution">
    <text evidence="1">The sequence shown here is derived from an EMBL/GenBank/DDBJ whole genome shotgun (WGS) entry which is preliminary data.</text>
</comment>